<evidence type="ECO:0000256" key="1">
    <source>
        <dbReference type="ARBA" id="ARBA00004797"/>
    </source>
</evidence>
<accession>A0A9K3LXK8</accession>
<evidence type="ECO:0000256" key="4">
    <source>
        <dbReference type="ARBA" id="ARBA00022691"/>
    </source>
</evidence>
<reference evidence="7" key="1">
    <citation type="journal article" date="2021" name="Sci. Rep.">
        <title>Diploid genomic architecture of Nitzschia inconspicua, an elite biomass production diatom.</title>
        <authorList>
            <person name="Oliver A."/>
            <person name="Podell S."/>
            <person name="Pinowska A."/>
            <person name="Traller J.C."/>
            <person name="Smith S.R."/>
            <person name="McClure R."/>
            <person name="Beliaev A."/>
            <person name="Bohutskyi P."/>
            <person name="Hill E.A."/>
            <person name="Rabines A."/>
            <person name="Zheng H."/>
            <person name="Allen L.Z."/>
            <person name="Kuo A."/>
            <person name="Grigoriev I.V."/>
            <person name="Allen A.E."/>
            <person name="Hazlebeck D."/>
            <person name="Allen E.E."/>
        </authorList>
    </citation>
    <scope>NUCLEOTIDE SEQUENCE</scope>
    <source>
        <strain evidence="7">Hildebrandi</strain>
    </source>
</reference>
<dbReference type="GO" id="GO:0008175">
    <property type="term" value="F:tRNA methyltransferase activity"/>
    <property type="evidence" value="ECO:0007669"/>
    <property type="project" value="TreeGrafter"/>
</dbReference>
<dbReference type="GO" id="GO:0030488">
    <property type="term" value="P:tRNA methylation"/>
    <property type="evidence" value="ECO:0007669"/>
    <property type="project" value="TreeGrafter"/>
</dbReference>
<keyword evidence="2 7" id="KW-0489">Methyltransferase</keyword>
<dbReference type="GO" id="GO:0031591">
    <property type="term" value="P:wybutosine biosynthetic process"/>
    <property type="evidence" value="ECO:0007669"/>
    <property type="project" value="TreeGrafter"/>
</dbReference>
<dbReference type="EMBL" id="JAGRRH010000005">
    <property type="protein sequence ID" value="KAG7369645.1"/>
    <property type="molecule type" value="Genomic_DNA"/>
</dbReference>
<keyword evidence="8" id="KW-1185">Reference proteome</keyword>
<dbReference type="AlphaFoldDB" id="A0A9K3LXK8"/>
<dbReference type="InterPro" id="IPR056743">
    <property type="entry name" value="TRM5-TYW2-like_MTfase"/>
</dbReference>
<dbReference type="PROSITE" id="PS51684">
    <property type="entry name" value="SAM_MT_TRM5_TYW2"/>
    <property type="match status" value="1"/>
</dbReference>
<dbReference type="Pfam" id="PF02475">
    <property type="entry name" value="TRM5-TYW2_MTfase"/>
    <property type="match status" value="1"/>
</dbReference>
<dbReference type="PANTHER" id="PTHR23245:SF25">
    <property type="entry name" value="TRNA WYBUTOSINE-SYNTHESIZING PROTEIN 2 HOMOLOG"/>
    <property type="match status" value="1"/>
</dbReference>
<keyword evidence="3" id="KW-0808">Transferase</keyword>
<dbReference type="GO" id="GO:0005737">
    <property type="term" value="C:cytoplasm"/>
    <property type="evidence" value="ECO:0007669"/>
    <property type="project" value="TreeGrafter"/>
</dbReference>
<keyword evidence="5" id="KW-0819">tRNA processing</keyword>
<sequence>MNAKTVKNLLDDRHILNKDFRMVPAVSATLDGTTYATSIDVPSTKMEEYHQIENLSWIAIPVIQTNTDGSQSFTSIPLVEAMGYHWCPYSTKILGNNQPKVSVSTKNHSPGTDDDPLDKLSLTQLIVLNLEESRKRGISTSKEEYSSLVETVQKLDVAICPQRLERFGDDQTLVIPPLAFAGDEFCSLLRSVWNVVQHETLNNSPPTDVDNTRSQEIQQDFWLRLARAHSSPRIVRRGVIDPKSKIRQSGHRLVWPSAGIPTTTGPGSPGWICVTEQGIHQSFDMTRVMFSRGNISEKIRFGKLVKEGEVVVDLYAGIGYYTLPALVHGKASFVYACEWNEHAANALKINIVDNKVSSKVQVLVGDCRKLALKHHLVNIADRVSLGLLPSSEGGWRTAIRALKDETGGWLHVHGNVPVSEKTHWALWVCAQLFNIVQEERKGDDWVVVCNHVERVKSFAPTVCHYVADIFAGRGELCGIDIPDQARVGIIRQDSTFVACPEVVEPPSCALSPDGVLCHEWMR</sequence>
<dbReference type="OrthoDB" id="263283at2759"/>
<gene>
    <name evidence="7" type="ORF">IV203_027391</name>
</gene>
<keyword evidence="4" id="KW-0949">S-adenosyl-L-methionine</keyword>
<dbReference type="CDD" id="cd02440">
    <property type="entry name" value="AdoMet_MTases"/>
    <property type="match status" value="1"/>
</dbReference>
<comment type="caution">
    <text evidence="7">The sequence shown here is derived from an EMBL/GenBank/DDBJ whole genome shotgun (WGS) entry which is preliminary data.</text>
</comment>
<protein>
    <submittedName>
        <fullName evidence="7">tRNA methylase</fullName>
    </submittedName>
</protein>
<proteinExistence type="predicted"/>
<evidence type="ECO:0000256" key="5">
    <source>
        <dbReference type="ARBA" id="ARBA00022694"/>
    </source>
</evidence>
<evidence type="ECO:0000313" key="8">
    <source>
        <dbReference type="Proteomes" id="UP000693970"/>
    </source>
</evidence>
<dbReference type="PANTHER" id="PTHR23245">
    <property type="entry name" value="TRNA METHYLTRANSFERASE"/>
    <property type="match status" value="1"/>
</dbReference>
<evidence type="ECO:0000313" key="7">
    <source>
        <dbReference type="EMBL" id="KAG7369645.1"/>
    </source>
</evidence>
<dbReference type="InterPro" id="IPR030382">
    <property type="entry name" value="MeTrfase_TRM5/TYW2"/>
</dbReference>
<evidence type="ECO:0000259" key="6">
    <source>
        <dbReference type="PROSITE" id="PS51684"/>
    </source>
</evidence>
<feature type="domain" description="SAM-dependent methyltransferase TRM5/TYW2-type" evidence="6">
    <location>
        <begin position="214"/>
        <end position="473"/>
    </location>
</feature>
<evidence type="ECO:0000256" key="3">
    <source>
        <dbReference type="ARBA" id="ARBA00022679"/>
    </source>
</evidence>
<dbReference type="FunFam" id="3.40.50.150:FF:000131">
    <property type="entry name" value="tRNA wybutosine-synthesizing protein 2/3/4"/>
    <property type="match status" value="1"/>
</dbReference>
<organism evidence="7 8">
    <name type="scientific">Nitzschia inconspicua</name>
    <dbReference type="NCBI Taxonomy" id="303405"/>
    <lineage>
        <taxon>Eukaryota</taxon>
        <taxon>Sar</taxon>
        <taxon>Stramenopiles</taxon>
        <taxon>Ochrophyta</taxon>
        <taxon>Bacillariophyta</taxon>
        <taxon>Bacillariophyceae</taxon>
        <taxon>Bacillariophycidae</taxon>
        <taxon>Bacillariales</taxon>
        <taxon>Bacillariaceae</taxon>
        <taxon>Nitzschia</taxon>
    </lineage>
</organism>
<dbReference type="Proteomes" id="UP000693970">
    <property type="component" value="Unassembled WGS sequence"/>
</dbReference>
<name>A0A9K3LXK8_9STRA</name>
<reference evidence="7" key="2">
    <citation type="submission" date="2021-04" db="EMBL/GenBank/DDBJ databases">
        <authorList>
            <person name="Podell S."/>
        </authorList>
    </citation>
    <scope>NUCLEOTIDE SEQUENCE</scope>
    <source>
        <strain evidence="7">Hildebrandi</strain>
    </source>
</reference>
<evidence type="ECO:0000256" key="2">
    <source>
        <dbReference type="ARBA" id="ARBA00022603"/>
    </source>
</evidence>
<comment type="pathway">
    <text evidence="1">tRNA modification; wybutosine-tRNA(Phe) biosynthesis.</text>
</comment>